<feature type="transmembrane region" description="Helical" evidence="10">
    <location>
        <begin position="269"/>
        <end position="286"/>
    </location>
</feature>
<dbReference type="AlphaFoldDB" id="A0A8C8S535"/>
<dbReference type="SUPFAM" id="SSF81665">
    <property type="entry name" value="Calcium ATPase, transmembrane domain M"/>
    <property type="match status" value="1"/>
</dbReference>
<reference evidence="11" key="2">
    <citation type="submission" date="2025-09" db="UniProtKB">
        <authorList>
            <consortium name="Ensembl"/>
        </authorList>
    </citation>
    <scope>IDENTIFICATION</scope>
</reference>
<keyword evidence="12" id="KW-1185">Reference proteome</keyword>
<dbReference type="PANTHER" id="PTHR45630:SF4">
    <property type="entry name" value="CATION-TRANSPORTING ATPASE 13A5-RELATED"/>
    <property type="match status" value="1"/>
</dbReference>
<evidence type="ECO:0000256" key="1">
    <source>
        <dbReference type="ARBA" id="ARBA00004141"/>
    </source>
</evidence>
<dbReference type="InterPro" id="IPR036412">
    <property type="entry name" value="HAD-like_sf"/>
</dbReference>
<evidence type="ECO:0000256" key="10">
    <source>
        <dbReference type="SAM" id="Phobius"/>
    </source>
</evidence>
<evidence type="ECO:0000256" key="3">
    <source>
        <dbReference type="ARBA" id="ARBA00022723"/>
    </source>
</evidence>
<dbReference type="PANTHER" id="PTHR45630">
    <property type="entry name" value="CATION-TRANSPORTING ATPASE-RELATED"/>
    <property type="match status" value="1"/>
</dbReference>
<proteinExistence type="predicted"/>
<keyword evidence="9 10" id="KW-0472">Membrane</keyword>
<comment type="subcellular location">
    <subcellularLocation>
        <location evidence="1">Membrane</location>
        <topology evidence="1">Multi-pass membrane protein</topology>
    </subcellularLocation>
</comment>
<feature type="transmembrane region" description="Helical" evidence="10">
    <location>
        <begin position="200"/>
        <end position="222"/>
    </location>
</feature>
<dbReference type="NCBIfam" id="TIGR01494">
    <property type="entry name" value="ATPase_P-type"/>
    <property type="match status" value="1"/>
</dbReference>
<dbReference type="Ensembl" id="ENSPCET00000015012.1">
    <property type="protein sequence ID" value="ENSPCEP00000014486.1"/>
    <property type="gene ID" value="ENSPCEG00000011442.1"/>
</dbReference>
<dbReference type="GO" id="GO:0016887">
    <property type="term" value="F:ATP hydrolysis activity"/>
    <property type="evidence" value="ECO:0007669"/>
    <property type="project" value="InterPro"/>
</dbReference>
<feature type="transmembrane region" description="Helical" evidence="10">
    <location>
        <begin position="160"/>
        <end position="179"/>
    </location>
</feature>
<dbReference type="InterPro" id="IPR023298">
    <property type="entry name" value="ATPase_P-typ_TM_dom_sf"/>
</dbReference>
<dbReference type="InterPro" id="IPR006544">
    <property type="entry name" value="P-type_TPase_V"/>
</dbReference>
<name>A0A8C8S535_9SAUR</name>
<dbReference type="GO" id="GO:0140358">
    <property type="term" value="F:P-type transmembrane transporter activity"/>
    <property type="evidence" value="ECO:0007669"/>
    <property type="project" value="InterPro"/>
</dbReference>
<feature type="transmembrane region" description="Helical" evidence="10">
    <location>
        <begin position="132"/>
        <end position="154"/>
    </location>
</feature>
<evidence type="ECO:0000313" key="11">
    <source>
        <dbReference type="Ensembl" id="ENSPCEP00000014486.1"/>
    </source>
</evidence>
<dbReference type="InterPro" id="IPR001757">
    <property type="entry name" value="P_typ_ATPase"/>
</dbReference>
<reference evidence="11" key="1">
    <citation type="submission" date="2025-08" db="UniProtKB">
        <authorList>
            <consortium name="Ensembl"/>
        </authorList>
    </citation>
    <scope>IDENTIFICATION</scope>
</reference>
<keyword evidence="8 10" id="KW-1133">Transmembrane helix</keyword>
<dbReference type="GO" id="GO:0031902">
    <property type="term" value="C:late endosome membrane"/>
    <property type="evidence" value="ECO:0007669"/>
    <property type="project" value="TreeGrafter"/>
</dbReference>
<dbReference type="InterPro" id="IPR023214">
    <property type="entry name" value="HAD_sf"/>
</dbReference>
<keyword evidence="6" id="KW-0460">Magnesium</keyword>
<keyword evidence="7" id="KW-1278">Translocase</keyword>
<dbReference type="SUPFAM" id="SSF56784">
    <property type="entry name" value="HAD-like"/>
    <property type="match status" value="1"/>
</dbReference>
<evidence type="ECO:0000256" key="7">
    <source>
        <dbReference type="ARBA" id="ARBA00022967"/>
    </source>
</evidence>
<evidence type="ECO:0000256" key="6">
    <source>
        <dbReference type="ARBA" id="ARBA00022842"/>
    </source>
</evidence>
<organism evidence="11 12">
    <name type="scientific">Pelusios castaneus</name>
    <name type="common">West African mud turtle</name>
    <dbReference type="NCBI Taxonomy" id="367368"/>
    <lineage>
        <taxon>Eukaryota</taxon>
        <taxon>Metazoa</taxon>
        <taxon>Chordata</taxon>
        <taxon>Craniata</taxon>
        <taxon>Vertebrata</taxon>
        <taxon>Euteleostomi</taxon>
        <taxon>Archelosauria</taxon>
        <taxon>Testudinata</taxon>
        <taxon>Testudines</taxon>
        <taxon>Pleurodira</taxon>
        <taxon>Pelomedusidae</taxon>
        <taxon>Pelusios</taxon>
    </lineage>
</organism>
<dbReference type="GO" id="GO:0005524">
    <property type="term" value="F:ATP binding"/>
    <property type="evidence" value="ECO:0007669"/>
    <property type="project" value="UniProtKB-KW"/>
</dbReference>
<keyword evidence="2 10" id="KW-0812">Transmembrane</keyword>
<keyword evidence="5" id="KW-0067">ATP-binding</keyword>
<dbReference type="GO" id="GO:0046872">
    <property type="term" value="F:metal ion binding"/>
    <property type="evidence" value="ECO:0007669"/>
    <property type="project" value="UniProtKB-KW"/>
</dbReference>
<accession>A0A8C8S535</accession>
<keyword evidence="3" id="KW-0479">Metal-binding</keyword>
<evidence type="ECO:0000313" key="12">
    <source>
        <dbReference type="Proteomes" id="UP000694393"/>
    </source>
</evidence>
<evidence type="ECO:0000256" key="5">
    <source>
        <dbReference type="ARBA" id="ARBA00022840"/>
    </source>
</evidence>
<evidence type="ECO:0000256" key="9">
    <source>
        <dbReference type="ARBA" id="ARBA00023136"/>
    </source>
</evidence>
<dbReference type="GO" id="GO:0006874">
    <property type="term" value="P:intracellular calcium ion homeostasis"/>
    <property type="evidence" value="ECO:0007669"/>
    <property type="project" value="TreeGrafter"/>
</dbReference>
<dbReference type="Gene3D" id="3.40.50.1000">
    <property type="entry name" value="HAD superfamily/HAD-like"/>
    <property type="match status" value="1"/>
</dbReference>
<evidence type="ECO:0000256" key="8">
    <source>
        <dbReference type="ARBA" id="ARBA00022989"/>
    </source>
</evidence>
<dbReference type="Proteomes" id="UP000694393">
    <property type="component" value="Unplaced"/>
</dbReference>
<keyword evidence="4" id="KW-0547">Nucleotide-binding</keyword>
<evidence type="ECO:0000256" key="4">
    <source>
        <dbReference type="ARBA" id="ARBA00022741"/>
    </source>
</evidence>
<protein>
    <submittedName>
        <fullName evidence="11">Uncharacterized protein</fullName>
    </submittedName>
</protein>
<sequence length="446" mass="50510">TQCKLSWERWTVLERERNNYHFALNGKSYQVIVKHFKSLLPKILVNGTVFARMSPGQKSSLVEEFQKLNYYVGMCGDGANDCGALKMAHAGISLSEQEASVASPFTSQIPNVECVPELIREGRAALVTTFAVFKYLTMYGLTQFMGTALLYWQLQIFGNYQYLMQDVVITLLVCLTMSLTQAYPKLAPYRPPGQLISPPLLLSVILHTCIAAVMLVCGFLFVKQQPWYVEPPCPPANQSPSAVSTALARNGTANATSALSSVLSYEGTTLWPLVTVNCIILAFVFSKGKPFRKPIYTNYIFSLLLLIQLGICLFLLFADLSAIYKGMQVSRMAIERPFHLPFYFTSQDVILQNRRLWLLIKTCFQFQSQSQYRKWQRKLEKDPTWPPLNRKDFAENSKNEIYINSQRIGCWAGAQSSQKPLWLCSLSCLPLMGESDSDWPREVTKQ</sequence>
<dbReference type="GO" id="GO:0015203">
    <property type="term" value="F:polyamine transmembrane transporter activity"/>
    <property type="evidence" value="ECO:0007669"/>
    <property type="project" value="TreeGrafter"/>
</dbReference>
<evidence type="ECO:0000256" key="2">
    <source>
        <dbReference type="ARBA" id="ARBA00022692"/>
    </source>
</evidence>
<feature type="transmembrane region" description="Helical" evidence="10">
    <location>
        <begin position="298"/>
        <end position="318"/>
    </location>
</feature>
<dbReference type="GO" id="GO:0019829">
    <property type="term" value="F:ATPase-coupled monoatomic cation transmembrane transporter activity"/>
    <property type="evidence" value="ECO:0007669"/>
    <property type="project" value="TreeGrafter"/>
</dbReference>